<evidence type="ECO:0000313" key="3">
    <source>
        <dbReference type="Proteomes" id="UP000094285"/>
    </source>
</evidence>
<sequence>MSAPESINATPEPGSAPRTTPKAPNSKRRGPKNGKKTTKPKPKNTKEEQKDPTQTSKFLQLSKLVKKYKPVTINGIPTKSITEQIKQREVENADYFKNQYTNSERLSFVQKYLLEYMKNQPEAVIYLSFVIRPSDPEFPFDLELLKLNLSIPANYPKVKAQRPSVVVLNDDIPRGFAVNIELGFRRIVDIAMNKVSDEEIELVEGAGLKSQVMTLDKYLELFLKQEKRETIKFVKTKPKPVLAKQEKPRENTTAKVATKPETKSSQVPIVVSPETASLRAQLLEEMNNKLGSSIKLFKKSALEHRYKVTLPAYDKSLPELWKLNNSVDIMMSVPHNYPQANIGVSVPNNFNTNLILKYKKSEGDQQLLLETARHYKQLEKNLAANVASFVAESPSLVQRLNWMVNNLARFCAPASEFQKWVQSANTIQVSER</sequence>
<feature type="compositionally biased region" description="Basic residues" evidence="1">
    <location>
        <begin position="25"/>
        <end position="43"/>
    </location>
</feature>
<dbReference type="AlphaFoldDB" id="A0A1E4SCJ6"/>
<reference evidence="3" key="1">
    <citation type="submission" date="2016-05" db="EMBL/GenBank/DDBJ databases">
        <title>Comparative genomics of biotechnologically important yeasts.</title>
        <authorList>
            <consortium name="DOE Joint Genome Institute"/>
            <person name="Riley R."/>
            <person name="Haridas S."/>
            <person name="Wolfe K.H."/>
            <person name="Lopes M.R."/>
            <person name="Hittinger C.T."/>
            <person name="Goker M."/>
            <person name="Salamov A."/>
            <person name="Wisecaver J."/>
            <person name="Long T.M."/>
            <person name="Aerts A.L."/>
            <person name="Barry K."/>
            <person name="Choi C."/>
            <person name="Clum A."/>
            <person name="Coughlan A.Y."/>
            <person name="Deshpande S."/>
            <person name="Douglass A.P."/>
            <person name="Hanson S.J."/>
            <person name="Klenk H.-P."/>
            <person name="Labutti K."/>
            <person name="Lapidus A."/>
            <person name="Lindquist E."/>
            <person name="Lipzen A."/>
            <person name="Meier-Kolthoff J.P."/>
            <person name="Ohm R.A."/>
            <person name="Otillar R.P."/>
            <person name="Pangilinan J."/>
            <person name="Peng Y."/>
            <person name="Rokas A."/>
            <person name="Rosa C.A."/>
            <person name="Scheuner C."/>
            <person name="Sibirny A.A."/>
            <person name="Slot J.C."/>
            <person name="Stielow J.B."/>
            <person name="Sun H."/>
            <person name="Kurtzman C.P."/>
            <person name="Blackwell M."/>
            <person name="Grigoriev I.V."/>
            <person name="Jeffries T.W."/>
        </authorList>
    </citation>
    <scope>NUCLEOTIDE SEQUENCE [LARGE SCALE GENOMIC DNA]</scope>
    <source>
        <strain evidence="3">NRRL Y-17324</strain>
    </source>
</reference>
<dbReference type="GeneID" id="30982135"/>
<dbReference type="OrthoDB" id="10253329at2759"/>
<organism evidence="2 3">
    <name type="scientific">Suhomyces tanzawaensis NRRL Y-17324</name>
    <dbReference type="NCBI Taxonomy" id="984487"/>
    <lineage>
        <taxon>Eukaryota</taxon>
        <taxon>Fungi</taxon>
        <taxon>Dikarya</taxon>
        <taxon>Ascomycota</taxon>
        <taxon>Saccharomycotina</taxon>
        <taxon>Pichiomycetes</taxon>
        <taxon>Debaryomycetaceae</taxon>
        <taxon>Suhomyces</taxon>
    </lineage>
</organism>
<dbReference type="EMBL" id="KV453915">
    <property type="protein sequence ID" value="ODV77188.1"/>
    <property type="molecule type" value="Genomic_DNA"/>
</dbReference>
<evidence type="ECO:0000256" key="1">
    <source>
        <dbReference type="SAM" id="MobiDB-lite"/>
    </source>
</evidence>
<keyword evidence="3" id="KW-1185">Reference proteome</keyword>
<accession>A0A1E4SCJ6</accession>
<proteinExistence type="predicted"/>
<dbReference type="RefSeq" id="XP_020062310.1">
    <property type="nucleotide sequence ID" value="XM_020207998.1"/>
</dbReference>
<dbReference type="STRING" id="984487.A0A1E4SCJ6"/>
<evidence type="ECO:0000313" key="2">
    <source>
        <dbReference type="EMBL" id="ODV77188.1"/>
    </source>
</evidence>
<feature type="region of interest" description="Disordered" evidence="1">
    <location>
        <begin position="242"/>
        <end position="268"/>
    </location>
</feature>
<feature type="compositionally biased region" description="Basic and acidic residues" evidence="1">
    <location>
        <begin position="244"/>
        <end position="262"/>
    </location>
</feature>
<feature type="region of interest" description="Disordered" evidence="1">
    <location>
        <begin position="1"/>
        <end position="57"/>
    </location>
</feature>
<gene>
    <name evidence="2" type="ORF">CANTADRAFT_27114</name>
</gene>
<name>A0A1E4SCJ6_9ASCO</name>
<dbReference type="Proteomes" id="UP000094285">
    <property type="component" value="Unassembled WGS sequence"/>
</dbReference>
<protein>
    <submittedName>
        <fullName evidence="2">Uncharacterized protein</fullName>
    </submittedName>
</protein>